<gene>
    <name evidence="5" type="ORF">H8K33_14960</name>
</gene>
<sequence>MTQPHHSVKEQIPNRAQLRRDLLATRKETPLALRQQWDLEIAQQVIAYIRQAAPQSLAVYWPIQAEPNLLPCYQELQQLGVALALPIVIAKGQALKFIRWAPGDAMDLDRFGIPIPRHQEQVLSPDMLLIPCVGFTEQNFRLGYGGGFYDRSLAELPRAKTVGIAYQQSRTSFPPEKYDVPLDRMITEFDHPAS</sequence>
<evidence type="ECO:0000313" key="5">
    <source>
        <dbReference type="EMBL" id="MBC3832808.1"/>
    </source>
</evidence>
<dbReference type="InterPro" id="IPR024185">
    <property type="entry name" value="FTHF_cligase-like_sf"/>
</dbReference>
<dbReference type="Gene3D" id="3.40.50.10420">
    <property type="entry name" value="NagB/RpiA/CoA transferase-like"/>
    <property type="match status" value="1"/>
</dbReference>
<evidence type="ECO:0000256" key="3">
    <source>
        <dbReference type="ARBA" id="ARBA00022840"/>
    </source>
</evidence>
<dbReference type="RefSeq" id="WP_186891853.1">
    <property type="nucleotide sequence ID" value="NZ_JACOFU010000006.1"/>
</dbReference>
<dbReference type="EC" id="6.3.3.2" evidence="4"/>
<dbReference type="InterPro" id="IPR002698">
    <property type="entry name" value="FTHF_cligase"/>
</dbReference>
<organism evidence="5 6">
    <name type="scientific">Undibacterium amnicola</name>
    <dbReference type="NCBI Taxonomy" id="1834038"/>
    <lineage>
        <taxon>Bacteria</taxon>
        <taxon>Pseudomonadati</taxon>
        <taxon>Pseudomonadota</taxon>
        <taxon>Betaproteobacteria</taxon>
        <taxon>Burkholderiales</taxon>
        <taxon>Oxalobacteraceae</taxon>
        <taxon>Undibacterium</taxon>
    </lineage>
</organism>
<dbReference type="EMBL" id="JACOFU010000006">
    <property type="protein sequence ID" value="MBC3832808.1"/>
    <property type="molecule type" value="Genomic_DNA"/>
</dbReference>
<protein>
    <recommendedName>
        <fullName evidence="4">5-formyltetrahydrofolate cyclo-ligase</fullName>
        <ecNumber evidence="4">6.3.3.2</ecNumber>
    </recommendedName>
</protein>
<keyword evidence="5" id="KW-0436">Ligase</keyword>
<evidence type="ECO:0000256" key="4">
    <source>
        <dbReference type="RuleBase" id="RU361279"/>
    </source>
</evidence>
<evidence type="ECO:0000313" key="6">
    <source>
        <dbReference type="Proteomes" id="UP000643610"/>
    </source>
</evidence>
<keyword evidence="2 4" id="KW-0547">Nucleotide-binding</keyword>
<dbReference type="PANTHER" id="PTHR23407">
    <property type="entry name" value="ATPASE INHIBITOR/5-FORMYLTETRAHYDROFOLATE CYCLO-LIGASE"/>
    <property type="match status" value="1"/>
</dbReference>
<name>A0ABR6XTV3_9BURK</name>
<keyword evidence="4" id="KW-0479">Metal-binding</keyword>
<evidence type="ECO:0000256" key="1">
    <source>
        <dbReference type="ARBA" id="ARBA00010638"/>
    </source>
</evidence>
<comment type="caution">
    <text evidence="5">The sequence shown here is derived from an EMBL/GenBank/DDBJ whole genome shotgun (WGS) entry which is preliminary data.</text>
</comment>
<dbReference type="PIRSF" id="PIRSF006806">
    <property type="entry name" value="FTHF_cligase"/>
    <property type="match status" value="1"/>
</dbReference>
<reference evidence="5 6" key="1">
    <citation type="submission" date="2020-08" db="EMBL/GenBank/DDBJ databases">
        <title>Novel species isolated from subtropical streams in China.</title>
        <authorList>
            <person name="Lu H."/>
        </authorList>
    </citation>
    <scope>NUCLEOTIDE SEQUENCE [LARGE SCALE GENOMIC DNA]</scope>
    <source>
        <strain evidence="5 6">KCTC 52442</strain>
    </source>
</reference>
<comment type="catalytic activity">
    <reaction evidence="4">
        <text>(6S)-5-formyl-5,6,7,8-tetrahydrofolate + ATP = (6R)-5,10-methenyltetrahydrofolate + ADP + phosphate</text>
        <dbReference type="Rhea" id="RHEA:10488"/>
        <dbReference type="ChEBI" id="CHEBI:30616"/>
        <dbReference type="ChEBI" id="CHEBI:43474"/>
        <dbReference type="ChEBI" id="CHEBI:57455"/>
        <dbReference type="ChEBI" id="CHEBI:57457"/>
        <dbReference type="ChEBI" id="CHEBI:456216"/>
        <dbReference type="EC" id="6.3.3.2"/>
    </reaction>
</comment>
<keyword evidence="4" id="KW-0460">Magnesium</keyword>
<accession>A0ABR6XTV3</accession>
<dbReference type="NCBIfam" id="TIGR02727">
    <property type="entry name" value="MTHFS_bact"/>
    <property type="match status" value="1"/>
</dbReference>
<comment type="cofactor">
    <cofactor evidence="4">
        <name>Mg(2+)</name>
        <dbReference type="ChEBI" id="CHEBI:18420"/>
    </cofactor>
</comment>
<dbReference type="InterPro" id="IPR037171">
    <property type="entry name" value="NagB/RpiA_transferase-like"/>
</dbReference>
<keyword evidence="3 4" id="KW-0067">ATP-binding</keyword>
<proteinExistence type="inferred from homology"/>
<evidence type="ECO:0000256" key="2">
    <source>
        <dbReference type="ARBA" id="ARBA00022741"/>
    </source>
</evidence>
<dbReference type="GO" id="GO:0030272">
    <property type="term" value="F:5-formyltetrahydrofolate cyclo-ligase activity"/>
    <property type="evidence" value="ECO:0007669"/>
    <property type="project" value="UniProtKB-EC"/>
</dbReference>
<dbReference type="PANTHER" id="PTHR23407:SF1">
    <property type="entry name" value="5-FORMYLTETRAHYDROFOLATE CYCLO-LIGASE"/>
    <property type="match status" value="1"/>
</dbReference>
<keyword evidence="6" id="KW-1185">Reference proteome</keyword>
<dbReference type="Pfam" id="PF01812">
    <property type="entry name" value="5-FTHF_cyc-lig"/>
    <property type="match status" value="1"/>
</dbReference>
<dbReference type="Proteomes" id="UP000643610">
    <property type="component" value="Unassembled WGS sequence"/>
</dbReference>
<comment type="similarity">
    <text evidence="1 4">Belongs to the 5-formyltetrahydrofolate cyclo-ligase family.</text>
</comment>
<dbReference type="SUPFAM" id="SSF100950">
    <property type="entry name" value="NagB/RpiA/CoA transferase-like"/>
    <property type="match status" value="1"/>
</dbReference>